<dbReference type="NCBIfam" id="TIGR02603">
    <property type="entry name" value="CxxCH_TIGR02603"/>
    <property type="match status" value="1"/>
</dbReference>
<dbReference type="InterPro" id="IPR036909">
    <property type="entry name" value="Cyt_c-like_dom_sf"/>
</dbReference>
<feature type="region of interest" description="Disordered" evidence="5">
    <location>
        <begin position="296"/>
        <end position="336"/>
    </location>
</feature>
<evidence type="ECO:0000313" key="7">
    <source>
        <dbReference type="EMBL" id="MCC9642423.1"/>
    </source>
</evidence>
<dbReference type="InterPro" id="IPR055557">
    <property type="entry name" value="DUF7133"/>
</dbReference>
<dbReference type="SUPFAM" id="SSF46626">
    <property type="entry name" value="Cytochrome c"/>
    <property type="match status" value="2"/>
</dbReference>
<feature type="domain" description="Cytochrome c" evidence="6">
    <location>
        <begin position="1000"/>
        <end position="1139"/>
    </location>
</feature>
<dbReference type="SUPFAM" id="SSF52266">
    <property type="entry name" value="SGNH hydrolase"/>
    <property type="match status" value="1"/>
</dbReference>
<dbReference type="PANTHER" id="PTHR33546">
    <property type="entry name" value="LARGE, MULTIFUNCTIONAL SECRETED PROTEIN-RELATED"/>
    <property type="match status" value="1"/>
</dbReference>
<dbReference type="InterPro" id="IPR013427">
    <property type="entry name" value="Haem-bd_dom_put"/>
</dbReference>
<dbReference type="PANTHER" id="PTHR33546:SF1">
    <property type="entry name" value="LARGE, MULTIFUNCTIONAL SECRETED PROTEIN"/>
    <property type="match status" value="1"/>
</dbReference>
<accession>A0ABS8NFV4</accession>
<keyword evidence="3 4" id="KW-0408">Iron</keyword>
<name>A0ABS8NFV4_9BACT</name>
<dbReference type="PROSITE" id="PS51007">
    <property type="entry name" value="CYTC"/>
    <property type="match status" value="2"/>
</dbReference>
<gene>
    <name evidence="7" type="ORF">LOC71_09070</name>
</gene>
<dbReference type="InterPro" id="IPR009056">
    <property type="entry name" value="Cyt_c-like_dom"/>
</dbReference>
<evidence type="ECO:0000259" key="6">
    <source>
        <dbReference type="PROSITE" id="PS51007"/>
    </source>
</evidence>
<dbReference type="InterPro" id="IPR013428">
    <property type="entry name" value="Membrane-bound_put_N"/>
</dbReference>
<evidence type="ECO:0000256" key="5">
    <source>
        <dbReference type="SAM" id="MobiDB-lite"/>
    </source>
</evidence>
<evidence type="ECO:0000256" key="4">
    <source>
        <dbReference type="PROSITE-ProRule" id="PRU00433"/>
    </source>
</evidence>
<evidence type="ECO:0000256" key="3">
    <source>
        <dbReference type="ARBA" id="ARBA00023004"/>
    </source>
</evidence>
<dbReference type="InterPro" id="IPR036514">
    <property type="entry name" value="SGNH_hydro_sf"/>
</dbReference>
<protein>
    <submittedName>
        <fullName evidence="7">GDSL-type esterase/lipase family protein</fullName>
    </submittedName>
</protein>
<dbReference type="Proteomes" id="UP001430306">
    <property type="component" value="Unassembled WGS sequence"/>
</dbReference>
<dbReference type="NCBIfam" id="TIGR02604">
    <property type="entry name" value="Piru_Ver_Nterm"/>
    <property type="match status" value="1"/>
</dbReference>
<dbReference type="Pfam" id="PF23500">
    <property type="entry name" value="DUF7133"/>
    <property type="match status" value="2"/>
</dbReference>
<dbReference type="Pfam" id="PF00034">
    <property type="entry name" value="Cytochrom_C"/>
    <property type="match status" value="1"/>
</dbReference>
<keyword evidence="2 4" id="KW-0479">Metal-binding</keyword>
<dbReference type="EMBL" id="JAJKFW010000020">
    <property type="protein sequence ID" value="MCC9642423.1"/>
    <property type="molecule type" value="Genomic_DNA"/>
</dbReference>
<dbReference type="Gene3D" id="3.40.50.1110">
    <property type="entry name" value="SGNH hydrolase"/>
    <property type="match status" value="1"/>
</dbReference>
<keyword evidence="8" id="KW-1185">Reference proteome</keyword>
<dbReference type="InterPro" id="IPR013830">
    <property type="entry name" value="SGNH_hydro"/>
</dbReference>
<dbReference type="CDD" id="cd01834">
    <property type="entry name" value="SGNH_hydrolase_like_2"/>
    <property type="match status" value="1"/>
</dbReference>
<organism evidence="7 8">
    <name type="scientific">Rhodopirellula halodulae</name>
    <dbReference type="NCBI Taxonomy" id="2894198"/>
    <lineage>
        <taxon>Bacteria</taxon>
        <taxon>Pseudomonadati</taxon>
        <taxon>Planctomycetota</taxon>
        <taxon>Planctomycetia</taxon>
        <taxon>Pirellulales</taxon>
        <taxon>Pirellulaceae</taxon>
        <taxon>Rhodopirellula</taxon>
    </lineage>
</organism>
<dbReference type="Gene3D" id="2.120.10.30">
    <property type="entry name" value="TolB, C-terminal domain"/>
    <property type="match status" value="1"/>
</dbReference>
<dbReference type="Gene3D" id="1.10.760.10">
    <property type="entry name" value="Cytochrome c-like domain"/>
    <property type="match status" value="2"/>
</dbReference>
<evidence type="ECO:0000256" key="2">
    <source>
        <dbReference type="ARBA" id="ARBA00022723"/>
    </source>
</evidence>
<evidence type="ECO:0000256" key="1">
    <source>
        <dbReference type="ARBA" id="ARBA00022617"/>
    </source>
</evidence>
<sequence>MNAQPNASAQTSFEFQTNDVVAIYGNGLADRMQHDPWVEAVLQTKLNDKNVRFRNMSFSGDMVNQRPRNKGFTNDTEYLQHVAPDVVWVMYGYNESHAGPDGASAYTDELVKLVSKYRALRKEAGVDAKFVLFSPIAYEYTGNRHLPDGVELNKNLAAFTEATKQAAEVSGATFVDLFTPTLERYEETDEPLTLNGIHLNADGYRELADIIAKRLLGDAETDDETLQAVYEAVEDKNWHWHNRYRATDGNDIWGSRSTLSFVDGQTNADVLVHELKMLDAMTANRDEVIWAAANGRSAKPDDSNVPAPVEVKTNVGGGSKSSSAAKEGSTDYLSPEESLGKIQVPDGFELNLFASEEMFPDLANPVQLQVDTKGRLWAASWNSYPKWHPGDELKDSLMIFEDTDRDGVADKRKIFAHVHNPLGFEFWGGGVLVTSGPDLLFLKDTDGDDRADVRYPILQGLGTSDTHHAANNLIYGPDGGIYWQSGIFLVHNHETPWKQNLNTGGSGMYRFDPRTFAITPIAANSPNPHGISFDRWGYLYANDGTGGRSYQVRPNAKGFQMHSLLAKEFRPVPANAIMSSTHFPEDMQQDFLILNVIGFLGIKQYDLDRGDGGNRPYGHVWGTPQQEILNGEDRNFRPSDAIVGEDGALYVADWHNMIIGHMQHNIRDPSRDHNHGRILRLTVKDRPLQEPVAIDGQTIESLLENLKHPVDGVRQRTHVELSERDSDEVIAAVQRWAKGFDPNDEEEAHHLLEALWVHQQHNVENHELLNQLLDSDVPHAAVAAKTVKHFWTSFDTRMAVNFAGNPESHIVSYRAPRSLEKQYHNAYKRGSEIFQRESHCATCHQTNGLGNGAVYPPLVDSPWVTGSEERLIKLALHGMWGKMQVGGKVFDPARGVPPMTAFRDLLDDRELADLLTFVRNTWGNKASPIDAKLVAKVRAETSGRTTFWKPEELESLHPLEKELMSKADLQEPEVINNVELEKALLAESPEKLAAVALDNGKVRRGKQLFYNSAASCFACHDPPGNAPKLGPDLNKITKPMTPADWVNAVLYPSKAIDKEFAQVKVLTEDGRIMMGIRVSDTEEGIQLRNVADPKPVLIPDDSIEDVVESDVSIMPEGLVRSLKSRQEFDDLMKYLISLTPAEGSDSK</sequence>
<proteinExistence type="predicted"/>
<dbReference type="InterPro" id="IPR011042">
    <property type="entry name" value="6-blade_b-propeller_TolB-like"/>
</dbReference>
<dbReference type="SUPFAM" id="SSF63829">
    <property type="entry name" value="Calcium-dependent phosphotriesterase"/>
    <property type="match status" value="1"/>
</dbReference>
<evidence type="ECO:0000313" key="8">
    <source>
        <dbReference type="Proteomes" id="UP001430306"/>
    </source>
</evidence>
<dbReference type="Pfam" id="PF13472">
    <property type="entry name" value="Lipase_GDSL_2"/>
    <property type="match status" value="1"/>
</dbReference>
<comment type="caution">
    <text evidence="7">The sequence shown here is derived from an EMBL/GenBank/DDBJ whole genome shotgun (WGS) entry which is preliminary data.</text>
</comment>
<reference evidence="7" key="1">
    <citation type="submission" date="2021-11" db="EMBL/GenBank/DDBJ databases">
        <title>Genome sequence.</title>
        <authorList>
            <person name="Sun Q."/>
        </authorList>
    </citation>
    <scope>NUCLEOTIDE SEQUENCE</scope>
    <source>
        <strain evidence="7">JC740</strain>
    </source>
</reference>
<feature type="domain" description="Cytochrome c" evidence="6">
    <location>
        <begin position="825"/>
        <end position="922"/>
    </location>
</feature>
<keyword evidence="1 4" id="KW-0349">Heme</keyword>